<dbReference type="GO" id="GO:0005634">
    <property type="term" value="C:nucleus"/>
    <property type="evidence" value="ECO:0007669"/>
    <property type="project" value="UniProtKB-SubCell"/>
</dbReference>
<evidence type="ECO:0000256" key="2">
    <source>
        <dbReference type="RuleBase" id="RU367018"/>
    </source>
</evidence>
<keyword evidence="2" id="KW-0479">Metal-binding</keyword>
<dbReference type="PANTHER" id="PTHR31669:SF217">
    <property type="entry name" value="PROTEIN FAR1-RELATED SEQUENCE"/>
    <property type="match status" value="1"/>
</dbReference>
<organism evidence="5 6">
    <name type="scientific">Paspalum notatum var. saurae</name>
    <dbReference type="NCBI Taxonomy" id="547442"/>
    <lineage>
        <taxon>Eukaryota</taxon>
        <taxon>Viridiplantae</taxon>
        <taxon>Streptophyta</taxon>
        <taxon>Embryophyta</taxon>
        <taxon>Tracheophyta</taxon>
        <taxon>Spermatophyta</taxon>
        <taxon>Magnoliopsida</taxon>
        <taxon>Liliopsida</taxon>
        <taxon>Poales</taxon>
        <taxon>Poaceae</taxon>
        <taxon>PACMAD clade</taxon>
        <taxon>Panicoideae</taxon>
        <taxon>Andropogonodae</taxon>
        <taxon>Paspaleae</taxon>
        <taxon>Paspalinae</taxon>
        <taxon>Paspalum</taxon>
    </lineage>
</organism>
<dbReference type="AlphaFoldDB" id="A0AAQ3T0P3"/>
<proteinExistence type="inferred from homology"/>
<evidence type="ECO:0000256" key="3">
    <source>
        <dbReference type="SAM" id="MobiDB-lite"/>
    </source>
</evidence>
<protein>
    <recommendedName>
        <fullName evidence="2">Protein FAR1-RELATED SEQUENCE</fullName>
    </recommendedName>
</protein>
<dbReference type="EMBL" id="CP144747">
    <property type="protein sequence ID" value="WVZ64500.1"/>
    <property type="molecule type" value="Genomic_DNA"/>
</dbReference>
<keyword evidence="1 2" id="KW-0863">Zinc-finger</keyword>
<gene>
    <name evidence="5" type="ORF">U9M48_014004</name>
</gene>
<dbReference type="GO" id="GO:0006355">
    <property type="term" value="P:regulation of DNA-templated transcription"/>
    <property type="evidence" value="ECO:0007669"/>
    <property type="project" value="UniProtKB-UniRule"/>
</dbReference>
<comment type="function">
    <text evidence="2">Putative transcription activator involved in regulating light control of development.</text>
</comment>
<evidence type="ECO:0000259" key="4">
    <source>
        <dbReference type="PROSITE" id="PS50966"/>
    </source>
</evidence>
<dbReference type="Proteomes" id="UP001341281">
    <property type="component" value="Chromosome 03"/>
</dbReference>
<evidence type="ECO:0000313" key="5">
    <source>
        <dbReference type="EMBL" id="WVZ64500.1"/>
    </source>
</evidence>
<keyword evidence="2" id="KW-0862">Zinc</keyword>
<evidence type="ECO:0000256" key="1">
    <source>
        <dbReference type="PROSITE-ProRule" id="PRU00325"/>
    </source>
</evidence>
<accession>A0AAQ3T0P3</accession>
<name>A0AAQ3T0P3_PASNO</name>
<comment type="subcellular location">
    <subcellularLocation>
        <location evidence="2">Nucleus</location>
    </subcellularLocation>
</comment>
<evidence type="ECO:0000313" key="6">
    <source>
        <dbReference type="Proteomes" id="UP001341281"/>
    </source>
</evidence>
<dbReference type="PROSITE" id="PS50966">
    <property type="entry name" value="ZF_SWIM"/>
    <property type="match status" value="1"/>
</dbReference>
<feature type="domain" description="SWIM-type" evidence="4">
    <location>
        <begin position="88"/>
        <end position="124"/>
    </location>
</feature>
<reference evidence="5 6" key="1">
    <citation type="submission" date="2024-02" db="EMBL/GenBank/DDBJ databases">
        <title>High-quality chromosome-scale genome assembly of Pensacola bahiagrass (Paspalum notatum Flugge var. saurae).</title>
        <authorList>
            <person name="Vega J.M."/>
            <person name="Podio M."/>
            <person name="Orjuela J."/>
            <person name="Siena L.A."/>
            <person name="Pessino S.C."/>
            <person name="Combes M.C."/>
            <person name="Mariac C."/>
            <person name="Albertini E."/>
            <person name="Pupilli F."/>
            <person name="Ortiz J.P.A."/>
            <person name="Leblanc O."/>
        </authorList>
    </citation>
    <scope>NUCLEOTIDE SEQUENCE [LARGE SCALE GENOMIC DNA]</scope>
    <source>
        <strain evidence="5">R1</strain>
        <tissue evidence="5">Leaf</tissue>
    </source>
</reference>
<sequence length="289" mass="33010">MMKLLHSRKIKEAKETLACKGKRETYTLYEFEIKVARAYTRAVMNRFEESMKYATAYKISRDPDGYENDWVVQYTKRSNRIVWGQHQFKVFADVEAGRYTCECKQWAHVGLFCIHLLRAFQILQIDKIPKEYIMQRYTNSARQDLVFSRDDKKSKGKNGETKSYGQKTMLKRTLKVINQASMSKAGHDKYLDAMGELDELLDHVEPDIGGDESCVDSDGEENQCNQVVNQVVLNEGEGGACVLEEPVPVTTMQQDGNNNGGVRHQPSEQQNNAMMVDGECQPTLEARKG</sequence>
<dbReference type="GO" id="GO:0008270">
    <property type="term" value="F:zinc ion binding"/>
    <property type="evidence" value="ECO:0007669"/>
    <property type="project" value="UniProtKB-UniRule"/>
</dbReference>
<dbReference type="InterPro" id="IPR031052">
    <property type="entry name" value="FHY3/FAR1"/>
</dbReference>
<feature type="region of interest" description="Disordered" evidence="3">
    <location>
        <begin position="254"/>
        <end position="289"/>
    </location>
</feature>
<keyword evidence="6" id="KW-1185">Reference proteome</keyword>
<dbReference type="PANTHER" id="PTHR31669">
    <property type="entry name" value="PROTEIN FAR1-RELATED SEQUENCE 10-RELATED"/>
    <property type="match status" value="1"/>
</dbReference>
<keyword evidence="2" id="KW-0539">Nucleus</keyword>
<comment type="similarity">
    <text evidence="2">Belongs to the FHY3/FAR1 family.</text>
</comment>
<dbReference type="InterPro" id="IPR007527">
    <property type="entry name" value="Znf_SWIM"/>
</dbReference>